<reference evidence="2 3" key="1">
    <citation type="submission" date="2019-07" db="EMBL/GenBank/DDBJ databases">
        <title>Genomics analysis of Aphanomyces spp. identifies a new class of oomycete effector associated with host adaptation.</title>
        <authorList>
            <person name="Gaulin E."/>
        </authorList>
    </citation>
    <scope>NUCLEOTIDE SEQUENCE [LARGE SCALE GENOMIC DNA]</scope>
    <source>
        <strain evidence="2 3">ATCC 201684</strain>
    </source>
</reference>
<sequence length="96" mass="10821">MRHVYIEDCNKASESHVVLTMDYSQNLTLPNAASTPSQWFFLFLVSISVFGIFDMGQNVQTNFVYSERAGGKGSNEVISMLDKFFKDKSVVGRNKT</sequence>
<gene>
    <name evidence="2" type="ORF">Ae201684_002365</name>
</gene>
<name>A0A6G0XQ69_9STRA</name>
<keyword evidence="1" id="KW-0812">Transmembrane</keyword>
<comment type="caution">
    <text evidence="2">The sequence shown here is derived from an EMBL/GenBank/DDBJ whole genome shotgun (WGS) entry which is preliminary data.</text>
</comment>
<proteinExistence type="predicted"/>
<dbReference type="PANTHER" id="PTHR34415:SF1">
    <property type="entry name" value="INTEGRASE CATALYTIC DOMAIN-CONTAINING PROTEIN"/>
    <property type="match status" value="1"/>
</dbReference>
<accession>A0A6G0XQ69</accession>
<keyword evidence="1" id="KW-0472">Membrane</keyword>
<evidence type="ECO:0000313" key="2">
    <source>
        <dbReference type="EMBL" id="KAF0742663.1"/>
    </source>
</evidence>
<keyword evidence="3" id="KW-1185">Reference proteome</keyword>
<feature type="transmembrane region" description="Helical" evidence="1">
    <location>
        <begin position="39"/>
        <end position="56"/>
    </location>
</feature>
<evidence type="ECO:0000256" key="1">
    <source>
        <dbReference type="SAM" id="Phobius"/>
    </source>
</evidence>
<evidence type="ECO:0000313" key="3">
    <source>
        <dbReference type="Proteomes" id="UP000481153"/>
    </source>
</evidence>
<dbReference type="AlphaFoldDB" id="A0A6G0XQ69"/>
<dbReference type="Proteomes" id="UP000481153">
    <property type="component" value="Unassembled WGS sequence"/>
</dbReference>
<dbReference type="VEuPathDB" id="FungiDB:AeMF1_008882"/>
<organism evidence="2 3">
    <name type="scientific">Aphanomyces euteiches</name>
    <dbReference type="NCBI Taxonomy" id="100861"/>
    <lineage>
        <taxon>Eukaryota</taxon>
        <taxon>Sar</taxon>
        <taxon>Stramenopiles</taxon>
        <taxon>Oomycota</taxon>
        <taxon>Saprolegniomycetes</taxon>
        <taxon>Saprolegniales</taxon>
        <taxon>Verrucalvaceae</taxon>
        <taxon>Aphanomyces</taxon>
    </lineage>
</organism>
<dbReference type="EMBL" id="VJMJ01000025">
    <property type="protein sequence ID" value="KAF0742663.1"/>
    <property type="molecule type" value="Genomic_DNA"/>
</dbReference>
<keyword evidence="1" id="KW-1133">Transmembrane helix</keyword>
<dbReference type="PANTHER" id="PTHR34415">
    <property type="entry name" value="INTEGRASE CATALYTIC DOMAIN-CONTAINING PROTEIN"/>
    <property type="match status" value="1"/>
</dbReference>
<protein>
    <submittedName>
        <fullName evidence="2">Uncharacterized protein</fullName>
    </submittedName>
</protein>